<dbReference type="PROSITE" id="PS01230">
    <property type="entry name" value="TRMA_1"/>
    <property type="match status" value="1"/>
</dbReference>
<evidence type="ECO:0000256" key="4">
    <source>
        <dbReference type="PROSITE-ProRule" id="PRU01024"/>
    </source>
</evidence>
<evidence type="ECO:0000256" key="1">
    <source>
        <dbReference type="ARBA" id="ARBA00022603"/>
    </source>
</evidence>
<dbReference type="CDD" id="cd02440">
    <property type="entry name" value="AdoMet_MTases"/>
    <property type="match status" value="1"/>
</dbReference>
<keyword evidence="1 4" id="KW-0489">Methyltransferase</keyword>
<dbReference type="EMBL" id="LFVU01000028">
    <property type="protein sequence ID" value="KMT21055.1"/>
    <property type="molecule type" value="Genomic_DNA"/>
</dbReference>
<dbReference type="GO" id="GO:0070475">
    <property type="term" value="P:rRNA base methylation"/>
    <property type="evidence" value="ECO:0007669"/>
    <property type="project" value="TreeGrafter"/>
</dbReference>
<reference evidence="7 8" key="1">
    <citation type="submission" date="2015-06" db="EMBL/GenBank/DDBJ databases">
        <title>Draft genome sequence of the purine-degrading Clostridium cylindrosporum HC-1 (DSM 605).</title>
        <authorList>
            <person name="Poehlein A."/>
            <person name="Schiel-Bengelsdorf B."/>
            <person name="Bengelsdorf F."/>
            <person name="Daniel R."/>
            <person name="Duerre P."/>
        </authorList>
    </citation>
    <scope>NUCLEOTIDE SEQUENCE [LARGE SCALE GENOMIC DNA]</scope>
    <source>
        <strain evidence="7 8">DSM 605</strain>
    </source>
</reference>
<gene>
    <name evidence="7" type="primary">rumA</name>
    <name evidence="7" type="ORF">CLCY_1c02890</name>
</gene>
<evidence type="ECO:0000259" key="6">
    <source>
        <dbReference type="PROSITE" id="PS50926"/>
    </source>
</evidence>
<evidence type="ECO:0000313" key="7">
    <source>
        <dbReference type="EMBL" id="KMT21055.1"/>
    </source>
</evidence>
<dbReference type="OrthoDB" id="9804590at2"/>
<dbReference type="STRING" id="1121307.CLCY_1c02890"/>
<dbReference type="InterPro" id="IPR010280">
    <property type="entry name" value="U5_MeTrfase_fam"/>
</dbReference>
<feature type="active site" evidence="5">
    <location>
        <position position="410"/>
    </location>
</feature>
<proteinExistence type="inferred from homology"/>
<dbReference type="EC" id="2.1.1.190" evidence="7"/>
<accession>A0A0J8D4G5</accession>
<dbReference type="InterPro" id="IPR012340">
    <property type="entry name" value="NA-bd_OB-fold"/>
</dbReference>
<dbReference type="InterPro" id="IPR029063">
    <property type="entry name" value="SAM-dependent_MTases_sf"/>
</dbReference>
<dbReference type="Pfam" id="PF01938">
    <property type="entry name" value="TRAM"/>
    <property type="match status" value="1"/>
</dbReference>
<name>A0A0J8D4G5_CLOCY</name>
<dbReference type="FunFam" id="2.40.50.1070:FF:000003">
    <property type="entry name" value="23S rRNA (Uracil-5-)-methyltransferase RumA"/>
    <property type="match status" value="1"/>
</dbReference>
<sequence length="453" mass="50582">MVPIEKGLEYTLDITGMGADGEGVGKIEGFTVFVKGAIIGETVNVKIIKLTKNYAVGKIEEVVTPSEARIEPKCSIYKYCGGCNMQHISYEKQLEIKRQKVEDALKRIGKIEDVHVNETLGMDNPYRYRNKVILPVGKEAEEVKIGFYAPRSHRIIDMEVCDIQHIVADKVSYIVRKWVKENNISVYNEETDSGNLRNIMVRFGFKTGEAMVVLVTKEVGLKGADKLISEIRESLPEVKSIIQNVNPKKTNVVLGKKCKTLWGKETIEDYIGDLKFSISPLSFFQVNPVQTEVLYGKALEYAGLTGEETVFDAYCGTGTISLFLAKKAKKVYGVEIVPEAIENANENANVNGIDNAEFFVGEAEKVIPKMIKEGVKAEVVVVDPPRKGCDEKLLEAIAKAEPRRIVYVSCDCATLARDLKILRDMGYEVKEVQPVDMFPMTAHVETVVRIEKK</sequence>
<dbReference type="Gene3D" id="2.40.50.140">
    <property type="entry name" value="Nucleic acid-binding proteins"/>
    <property type="match status" value="1"/>
</dbReference>
<evidence type="ECO:0000256" key="5">
    <source>
        <dbReference type="PROSITE-ProRule" id="PRU10015"/>
    </source>
</evidence>
<dbReference type="RefSeq" id="WP_048571444.1">
    <property type="nucleotide sequence ID" value="NZ_LFVU01000028.1"/>
</dbReference>
<dbReference type="PROSITE" id="PS01231">
    <property type="entry name" value="TRMA_2"/>
    <property type="match status" value="1"/>
</dbReference>
<keyword evidence="3 4" id="KW-0949">S-adenosyl-L-methionine</keyword>
<dbReference type="PANTHER" id="PTHR11061">
    <property type="entry name" value="RNA M5U METHYLTRANSFERASE"/>
    <property type="match status" value="1"/>
</dbReference>
<dbReference type="PANTHER" id="PTHR11061:SF30">
    <property type="entry name" value="TRNA (URACIL(54)-C(5))-METHYLTRANSFERASE"/>
    <property type="match status" value="1"/>
</dbReference>
<feature type="binding site" evidence="4">
    <location>
        <position position="314"/>
    </location>
    <ligand>
        <name>S-adenosyl-L-methionine</name>
        <dbReference type="ChEBI" id="CHEBI:59789"/>
    </ligand>
</feature>
<dbReference type="NCBIfam" id="TIGR00479">
    <property type="entry name" value="rumA"/>
    <property type="match status" value="1"/>
</dbReference>
<dbReference type="AlphaFoldDB" id="A0A0J8D4G5"/>
<feature type="binding site" evidence="4">
    <location>
        <position position="335"/>
    </location>
    <ligand>
        <name>S-adenosyl-L-methionine</name>
        <dbReference type="ChEBI" id="CHEBI:59789"/>
    </ligand>
</feature>
<evidence type="ECO:0000256" key="3">
    <source>
        <dbReference type="ARBA" id="ARBA00022691"/>
    </source>
</evidence>
<evidence type="ECO:0000313" key="8">
    <source>
        <dbReference type="Proteomes" id="UP000036756"/>
    </source>
</evidence>
<evidence type="ECO:0000256" key="2">
    <source>
        <dbReference type="ARBA" id="ARBA00022679"/>
    </source>
</evidence>
<dbReference type="InterPro" id="IPR002792">
    <property type="entry name" value="TRAM_dom"/>
</dbReference>
<protein>
    <submittedName>
        <fullName evidence="7">23S rRNA (Uracil-5-)-methyltransferase RumA</fullName>
        <ecNumber evidence="7">2.1.1.190</ecNumber>
    </submittedName>
</protein>
<dbReference type="InterPro" id="IPR030391">
    <property type="entry name" value="MeTrfase_TrmA_CS"/>
</dbReference>
<dbReference type="InterPro" id="IPR030390">
    <property type="entry name" value="MeTrfase_TrmA_AS"/>
</dbReference>
<feature type="domain" description="TRAM" evidence="6">
    <location>
        <begin position="3"/>
        <end position="61"/>
    </location>
</feature>
<feature type="binding site" evidence="4">
    <location>
        <position position="383"/>
    </location>
    <ligand>
        <name>S-adenosyl-L-methionine</name>
        <dbReference type="ChEBI" id="CHEBI:59789"/>
    </ligand>
</feature>
<dbReference type="Proteomes" id="UP000036756">
    <property type="component" value="Unassembled WGS sequence"/>
</dbReference>
<dbReference type="PROSITE" id="PS50926">
    <property type="entry name" value="TRAM"/>
    <property type="match status" value="1"/>
</dbReference>
<dbReference type="PROSITE" id="PS51687">
    <property type="entry name" value="SAM_MT_RNA_M5U"/>
    <property type="match status" value="1"/>
</dbReference>
<dbReference type="Gene3D" id="3.40.50.150">
    <property type="entry name" value="Vaccinia Virus protein VP39"/>
    <property type="match status" value="1"/>
</dbReference>
<keyword evidence="8" id="KW-1185">Reference proteome</keyword>
<comment type="caution">
    <text evidence="7">The sequence shown here is derived from an EMBL/GenBank/DDBJ whole genome shotgun (WGS) entry which is preliminary data.</text>
</comment>
<dbReference type="Pfam" id="PF05958">
    <property type="entry name" value="tRNA_U5-meth_tr"/>
    <property type="match status" value="1"/>
</dbReference>
<comment type="similarity">
    <text evidence="4">Belongs to the class I-like SAM-binding methyltransferase superfamily. RNA M5U methyltransferase family.</text>
</comment>
<feature type="binding site" evidence="4">
    <location>
        <position position="285"/>
    </location>
    <ligand>
        <name>S-adenosyl-L-methionine</name>
        <dbReference type="ChEBI" id="CHEBI:59789"/>
    </ligand>
</feature>
<dbReference type="SUPFAM" id="SSF50249">
    <property type="entry name" value="Nucleic acid-binding proteins"/>
    <property type="match status" value="1"/>
</dbReference>
<dbReference type="FunFam" id="2.40.50.140:FF:000097">
    <property type="entry name" value="23S rRNA (uracil(1939)-C(5))-methyltransferase RlmD"/>
    <property type="match status" value="1"/>
</dbReference>
<organism evidence="7 8">
    <name type="scientific">Clostridium cylindrosporum DSM 605</name>
    <dbReference type="NCBI Taxonomy" id="1121307"/>
    <lineage>
        <taxon>Bacteria</taxon>
        <taxon>Bacillati</taxon>
        <taxon>Bacillota</taxon>
        <taxon>Clostridia</taxon>
        <taxon>Eubacteriales</taxon>
        <taxon>Clostridiaceae</taxon>
        <taxon>Clostridium</taxon>
    </lineage>
</organism>
<dbReference type="PATRIC" id="fig|1121307.3.peg.654"/>
<dbReference type="SUPFAM" id="SSF53335">
    <property type="entry name" value="S-adenosyl-L-methionine-dependent methyltransferases"/>
    <property type="match status" value="1"/>
</dbReference>
<dbReference type="Gene3D" id="2.40.50.1070">
    <property type="match status" value="1"/>
</dbReference>
<dbReference type="GO" id="GO:0070041">
    <property type="term" value="F:rRNA (uridine-C5-)-methyltransferase activity"/>
    <property type="evidence" value="ECO:0007669"/>
    <property type="project" value="TreeGrafter"/>
</dbReference>
<keyword evidence="2 4" id="KW-0808">Transferase</keyword>
<feature type="active site" description="Nucleophile" evidence="4">
    <location>
        <position position="410"/>
    </location>
</feature>
<dbReference type="FunFam" id="3.40.50.150:FF:000009">
    <property type="entry name" value="23S rRNA (Uracil(1939)-C(5))-methyltransferase RlmD"/>
    <property type="match status" value="1"/>
</dbReference>